<evidence type="ECO:0000313" key="2">
    <source>
        <dbReference type="EMBL" id="MBJ6749993.1"/>
    </source>
</evidence>
<keyword evidence="3" id="KW-1185">Reference proteome</keyword>
<protein>
    <submittedName>
        <fullName evidence="2">Type II toxin-antitoxin system Phd/YefM family antitoxin</fullName>
    </submittedName>
</protein>
<proteinExistence type="inferred from homology"/>
<dbReference type="RefSeq" id="WP_199388532.1">
    <property type="nucleotide sequence ID" value="NZ_JAEMHL010000003.1"/>
</dbReference>
<dbReference type="InterPro" id="IPR036165">
    <property type="entry name" value="YefM-like_sf"/>
</dbReference>
<dbReference type="Proteomes" id="UP000614714">
    <property type="component" value="Unassembled WGS sequence"/>
</dbReference>
<reference evidence="2 3" key="1">
    <citation type="submission" date="2020-12" db="EMBL/GenBank/DDBJ databases">
        <title>Geomonas sp. Red421, isolated from paddy soil.</title>
        <authorList>
            <person name="Xu Z."/>
            <person name="Zhang Z."/>
            <person name="Masuda Y."/>
            <person name="Itoh H."/>
            <person name="Senoo K."/>
        </authorList>
    </citation>
    <scope>NUCLEOTIDE SEQUENCE [LARGE SCALE GENOMIC DNA]</scope>
    <source>
        <strain evidence="2 3">Red421</strain>
    </source>
</reference>
<evidence type="ECO:0000256" key="1">
    <source>
        <dbReference type="ARBA" id="ARBA00009981"/>
    </source>
</evidence>
<evidence type="ECO:0000313" key="3">
    <source>
        <dbReference type="Proteomes" id="UP000614714"/>
    </source>
</evidence>
<comment type="similarity">
    <text evidence="1">Belongs to the phD/YefM antitoxin family.</text>
</comment>
<name>A0ABS0YCF8_9BACT</name>
<gene>
    <name evidence="2" type="ORF">JFN91_07180</name>
</gene>
<accession>A0ABS0YCF8</accession>
<dbReference type="EMBL" id="JAEMHL010000003">
    <property type="protein sequence ID" value="MBJ6749993.1"/>
    <property type="molecule type" value="Genomic_DNA"/>
</dbReference>
<comment type="caution">
    <text evidence="2">The sequence shown here is derived from an EMBL/GenBank/DDBJ whole genome shotgun (WGS) entry which is preliminary data.</text>
</comment>
<dbReference type="SUPFAM" id="SSF143120">
    <property type="entry name" value="YefM-like"/>
    <property type="match status" value="1"/>
</dbReference>
<organism evidence="2 3">
    <name type="scientific">Geomonas anaerohicana</name>
    <dbReference type="NCBI Taxonomy" id="2798583"/>
    <lineage>
        <taxon>Bacteria</taxon>
        <taxon>Pseudomonadati</taxon>
        <taxon>Thermodesulfobacteriota</taxon>
        <taxon>Desulfuromonadia</taxon>
        <taxon>Geobacterales</taxon>
        <taxon>Geobacteraceae</taxon>
        <taxon>Geomonas</taxon>
    </lineage>
</organism>
<sequence>MSSITEEELNSKGITAIETALMKESAAIITVHGKERFIVVPIKYFHYLRECELEAALAQSKADLDAGRFVVSPPEEHLLRLRENDEP</sequence>